<accession>B4VNX7</accession>
<dbReference type="Gene3D" id="3.30.70.1290">
    <property type="entry name" value="Transposase IS200-like"/>
    <property type="match status" value="1"/>
</dbReference>
<dbReference type="HOGENOM" id="CLU_068226_6_0_3"/>
<dbReference type="NCBIfam" id="NF047646">
    <property type="entry name" value="REP_Tyr_transpos"/>
    <property type="match status" value="1"/>
</dbReference>
<dbReference type="PANTHER" id="PTHR36966">
    <property type="entry name" value="REP-ASSOCIATED TYROSINE TRANSPOSASE"/>
    <property type="match status" value="1"/>
</dbReference>
<evidence type="ECO:0000313" key="3">
    <source>
        <dbReference type="Proteomes" id="UP000003835"/>
    </source>
</evidence>
<dbReference type="InterPro" id="IPR036515">
    <property type="entry name" value="Transposase_17_sf"/>
</dbReference>
<dbReference type="GO" id="GO:0004803">
    <property type="term" value="F:transposase activity"/>
    <property type="evidence" value="ECO:0007669"/>
    <property type="project" value="InterPro"/>
</dbReference>
<dbReference type="Pfam" id="PF01797">
    <property type="entry name" value="Y1_Tnp"/>
    <property type="match status" value="1"/>
</dbReference>
<dbReference type="SUPFAM" id="SSF143422">
    <property type="entry name" value="Transposase IS200-like"/>
    <property type="match status" value="1"/>
</dbReference>
<proteinExistence type="predicted"/>
<feature type="domain" description="Transposase IS200-like" evidence="1">
    <location>
        <begin position="9"/>
        <end position="137"/>
    </location>
</feature>
<evidence type="ECO:0000259" key="1">
    <source>
        <dbReference type="SMART" id="SM01321"/>
    </source>
</evidence>
<gene>
    <name evidence="2" type="ORF">MC7420_4851</name>
</gene>
<sequence length="191" mass="22787">MSHYRRSYVPGGVFFLTLVTYRRIPLFSEVENISWLRKAIAKMRQEKPFDITAAVVLPDHLHFLWTLPPNDSDYSQRVSRLKVLFTRSLQRKSAFSVEISASRRKHRESDVWQRRFWEHTIRDEDDLNKHLDYIHYNSVKHGLVTCPHLWTYSSFDKWVKAGRYQVDWACCCRGNLPQVPDFRDLEDKVGE</sequence>
<dbReference type="EMBL" id="DS989846">
    <property type="protein sequence ID" value="EDX76595.1"/>
    <property type="molecule type" value="Genomic_DNA"/>
</dbReference>
<dbReference type="PANTHER" id="PTHR36966:SF1">
    <property type="entry name" value="REP-ASSOCIATED TYROSINE TRANSPOSASE"/>
    <property type="match status" value="1"/>
</dbReference>
<dbReference type="InterPro" id="IPR002686">
    <property type="entry name" value="Transposase_17"/>
</dbReference>
<dbReference type="SMART" id="SM01321">
    <property type="entry name" value="Y1_Tnp"/>
    <property type="match status" value="1"/>
</dbReference>
<organism evidence="2 3">
    <name type="scientific">Coleofasciculus chthonoplastes PCC 7420</name>
    <dbReference type="NCBI Taxonomy" id="118168"/>
    <lineage>
        <taxon>Bacteria</taxon>
        <taxon>Bacillati</taxon>
        <taxon>Cyanobacteriota</taxon>
        <taxon>Cyanophyceae</taxon>
        <taxon>Coleofasciculales</taxon>
        <taxon>Coleofasciculaceae</taxon>
        <taxon>Coleofasciculus</taxon>
    </lineage>
</organism>
<dbReference type="GO" id="GO:0006313">
    <property type="term" value="P:DNA transposition"/>
    <property type="evidence" value="ECO:0007669"/>
    <property type="project" value="InterPro"/>
</dbReference>
<dbReference type="STRING" id="118168.MC7420_4851"/>
<reference evidence="2 3" key="1">
    <citation type="submission" date="2008-07" db="EMBL/GenBank/DDBJ databases">
        <authorList>
            <person name="Tandeau de Marsac N."/>
            <person name="Ferriera S."/>
            <person name="Johnson J."/>
            <person name="Kravitz S."/>
            <person name="Beeson K."/>
            <person name="Sutton G."/>
            <person name="Rogers Y.-H."/>
            <person name="Friedman R."/>
            <person name="Frazier M."/>
            <person name="Venter J.C."/>
        </authorList>
    </citation>
    <scope>NUCLEOTIDE SEQUENCE [LARGE SCALE GENOMIC DNA]</scope>
    <source>
        <strain evidence="2 3">PCC 7420</strain>
    </source>
</reference>
<dbReference type="Proteomes" id="UP000003835">
    <property type="component" value="Unassembled WGS sequence"/>
</dbReference>
<dbReference type="InterPro" id="IPR052715">
    <property type="entry name" value="RAYT_transposase"/>
</dbReference>
<dbReference type="GO" id="GO:0043565">
    <property type="term" value="F:sequence-specific DNA binding"/>
    <property type="evidence" value="ECO:0007669"/>
    <property type="project" value="TreeGrafter"/>
</dbReference>
<dbReference type="AlphaFoldDB" id="B4VNX7"/>
<dbReference type="OrthoDB" id="9794403at2"/>
<protein>
    <submittedName>
        <fullName evidence="2">Conserved domain protein</fullName>
    </submittedName>
</protein>
<dbReference type="eggNOG" id="COG1943">
    <property type="taxonomic scope" value="Bacteria"/>
</dbReference>
<dbReference type="RefSeq" id="WP_006100323.1">
    <property type="nucleotide sequence ID" value="NZ_DS989846.1"/>
</dbReference>
<evidence type="ECO:0000313" key="2">
    <source>
        <dbReference type="EMBL" id="EDX76595.1"/>
    </source>
</evidence>
<name>B4VNX7_9CYAN</name>
<keyword evidence="3" id="KW-1185">Reference proteome</keyword>